<evidence type="ECO:0000259" key="6">
    <source>
        <dbReference type="Pfam" id="PF01029"/>
    </source>
</evidence>
<keyword evidence="5" id="KW-0804">Transcription</keyword>
<dbReference type="InterPro" id="IPR011605">
    <property type="entry name" value="NusB_fam"/>
</dbReference>
<accession>A0A1I1H3F5</accession>
<evidence type="ECO:0000256" key="1">
    <source>
        <dbReference type="ARBA" id="ARBA00005952"/>
    </source>
</evidence>
<gene>
    <name evidence="7" type="ORF">SAMN05421780_103187</name>
</gene>
<reference evidence="7 8" key="1">
    <citation type="submission" date="2016-10" db="EMBL/GenBank/DDBJ databases">
        <authorList>
            <person name="de Groot N.N."/>
        </authorList>
    </citation>
    <scope>NUCLEOTIDE SEQUENCE [LARGE SCALE GENOMIC DNA]</scope>
    <source>
        <strain evidence="7 8">DSM 6793</strain>
    </source>
</reference>
<evidence type="ECO:0000256" key="5">
    <source>
        <dbReference type="ARBA" id="ARBA00023163"/>
    </source>
</evidence>
<keyword evidence="4" id="KW-0805">Transcription regulation</keyword>
<dbReference type="NCBIfam" id="TIGR01951">
    <property type="entry name" value="nusB"/>
    <property type="match status" value="1"/>
</dbReference>
<dbReference type="InterPro" id="IPR035926">
    <property type="entry name" value="NusB-like_sf"/>
</dbReference>
<evidence type="ECO:0000313" key="8">
    <source>
        <dbReference type="Proteomes" id="UP000199514"/>
    </source>
</evidence>
<evidence type="ECO:0000256" key="3">
    <source>
        <dbReference type="ARBA" id="ARBA00022884"/>
    </source>
</evidence>
<name>A0A1I1H3F5_9BACT</name>
<dbReference type="AlphaFoldDB" id="A0A1I1H3F5"/>
<dbReference type="GO" id="GO:0005829">
    <property type="term" value="C:cytosol"/>
    <property type="evidence" value="ECO:0007669"/>
    <property type="project" value="TreeGrafter"/>
</dbReference>
<dbReference type="STRING" id="927664.SAMN05421780_103187"/>
<dbReference type="GO" id="GO:0031564">
    <property type="term" value="P:transcription antitermination"/>
    <property type="evidence" value="ECO:0007669"/>
    <property type="project" value="UniProtKB-KW"/>
</dbReference>
<evidence type="ECO:0000256" key="4">
    <source>
        <dbReference type="ARBA" id="ARBA00023015"/>
    </source>
</evidence>
<keyword evidence="2" id="KW-0889">Transcription antitermination</keyword>
<comment type="similarity">
    <text evidence="1">Belongs to the NusB family.</text>
</comment>
<keyword evidence="3" id="KW-0694">RNA-binding</keyword>
<dbReference type="InterPro" id="IPR006027">
    <property type="entry name" value="NusB_RsmB_TIM44"/>
</dbReference>
<protein>
    <submittedName>
        <fullName evidence="7">N utilization substance protein B</fullName>
    </submittedName>
</protein>
<dbReference type="Pfam" id="PF01029">
    <property type="entry name" value="NusB"/>
    <property type="match status" value="1"/>
</dbReference>
<dbReference type="SUPFAM" id="SSF48013">
    <property type="entry name" value="NusB-like"/>
    <property type="match status" value="1"/>
</dbReference>
<dbReference type="EMBL" id="FOLE01000003">
    <property type="protein sequence ID" value="SFC18255.1"/>
    <property type="molecule type" value="Genomic_DNA"/>
</dbReference>
<dbReference type="RefSeq" id="WP_091510076.1">
    <property type="nucleotide sequence ID" value="NZ_FOLE01000003.1"/>
</dbReference>
<evidence type="ECO:0000313" key="7">
    <source>
        <dbReference type="EMBL" id="SFC18255.1"/>
    </source>
</evidence>
<feature type="domain" description="NusB/RsmB/TIM44" evidence="6">
    <location>
        <begin position="280"/>
        <end position="369"/>
    </location>
</feature>
<dbReference type="Proteomes" id="UP000199514">
    <property type="component" value="Unassembled WGS sequence"/>
</dbReference>
<dbReference type="GO" id="GO:0006353">
    <property type="term" value="P:DNA-templated transcription termination"/>
    <property type="evidence" value="ECO:0007669"/>
    <property type="project" value="InterPro"/>
</dbReference>
<keyword evidence="8" id="KW-1185">Reference proteome</keyword>
<sequence length="390" mass="45054">MLNRRLLRIKAMQALYAFKQAEKSGYDVARDLIGESFEQLALVEGRDIILPEKQTAIGVALFDEAFKSGRMPADIEHPEARREAAAAFEYYLKQLQKDRDFVGRNMVLEAEKIYKHYVSVLALTLALAEQVQMEEDEKTQMHIKPAPLPGYMLKLHTNTILQTLRDFKPYEDERIRQDVTWEDTENAAFVRKLYRDSLKNDERYQEYIAAKQVSPEEEEKILRHIAKNIILKNELTKVFFEEDDITWNEDRDVIFSMVSKTFKSAAAGQPEMAALSPDWVEDRQFFRDLYSLTLSHEKEHEPLIATKLQNWDMSRVATTDSIMLHMALTEMLYFPSIPVKATINEYLELAKVYSTPQSKQFINGVLDALSAELTTAGRIKKSGRGLIDNQ</sequence>
<organism evidence="7 8">
    <name type="scientific">Flexibacter flexilis DSM 6793</name>
    <dbReference type="NCBI Taxonomy" id="927664"/>
    <lineage>
        <taxon>Bacteria</taxon>
        <taxon>Pseudomonadati</taxon>
        <taxon>Bacteroidota</taxon>
        <taxon>Cytophagia</taxon>
        <taxon>Cytophagales</taxon>
        <taxon>Flexibacteraceae</taxon>
        <taxon>Flexibacter</taxon>
    </lineage>
</organism>
<evidence type="ECO:0000256" key="2">
    <source>
        <dbReference type="ARBA" id="ARBA00022814"/>
    </source>
</evidence>
<dbReference type="PANTHER" id="PTHR11078:SF3">
    <property type="entry name" value="ANTITERMINATION NUSB DOMAIN-CONTAINING PROTEIN"/>
    <property type="match status" value="1"/>
</dbReference>
<dbReference type="Gene3D" id="1.10.940.10">
    <property type="entry name" value="NusB-like"/>
    <property type="match status" value="1"/>
</dbReference>
<dbReference type="PANTHER" id="PTHR11078">
    <property type="entry name" value="N UTILIZATION SUBSTANCE PROTEIN B-RELATED"/>
    <property type="match status" value="1"/>
</dbReference>
<dbReference type="OrthoDB" id="9787568at2"/>
<dbReference type="GO" id="GO:0003723">
    <property type="term" value="F:RNA binding"/>
    <property type="evidence" value="ECO:0007669"/>
    <property type="project" value="UniProtKB-KW"/>
</dbReference>
<proteinExistence type="inferred from homology"/>